<dbReference type="AlphaFoldDB" id="A0A420MAE2"/>
<accession>A0A420MAE2</accession>
<dbReference type="SMART" id="SM00471">
    <property type="entry name" value="HDc"/>
    <property type="match status" value="1"/>
</dbReference>
<proteinExistence type="inferred from homology"/>
<dbReference type="InterPro" id="IPR039356">
    <property type="entry name" value="YfbR/HDDC2"/>
</dbReference>
<dbReference type="InterPro" id="IPR006674">
    <property type="entry name" value="HD_domain"/>
</dbReference>
<dbReference type="PANTHER" id="PTHR11845">
    <property type="entry name" value="5'-DEOXYNUCLEOTIDASE HDDC2"/>
    <property type="match status" value="1"/>
</dbReference>
<protein>
    <recommendedName>
        <fullName evidence="7">5'-deoxynucleotidase</fullName>
        <ecNumber evidence="7">3.1.3.89</ecNumber>
    </recommendedName>
</protein>
<evidence type="ECO:0000313" key="11">
    <source>
        <dbReference type="EMBL" id="RKK64417.1"/>
    </source>
</evidence>
<evidence type="ECO:0000256" key="1">
    <source>
        <dbReference type="ARBA" id="ARBA00001638"/>
    </source>
</evidence>
<comment type="cofactor">
    <cofactor evidence="3">
        <name>Co(2+)</name>
        <dbReference type="ChEBI" id="CHEBI:48828"/>
    </cofactor>
</comment>
<comment type="catalytic activity">
    <reaction evidence="1">
        <text>a 2'-deoxyribonucleoside 5'-phosphate + H2O = a 2'-deoxyribonucleoside + phosphate</text>
        <dbReference type="Rhea" id="RHEA:36167"/>
        <dbReference type="ChEBI" id="CHEBI:15377"/>
        <dbReference type="ChEBI" id="CHEBI:18274"/>
        <dbReference type="ChEBI" id="CHEBI:43474"/>
        <dbReference type="ChEBI" id="CHEBI:65317"/>
        <dbReference type="EC" id="3.1.3.89"/>
    </reaction>
</comment>
<evidence type="ECO:0000256" key="4">
    <source>
        <dbReference type="ARBA" id="ARBA00004074"/>
    </source>
</evidence>
<dbReference type="Pfam" id="PF13023">
    <property type="entry name" value="HD_3"/>
    <property type="match status" value="1"/>
</dbReference>
<comment type="function">
    <text evidence="4">Catalyzes the dephosphorylation of the nucleoside 5'-monophosphates deoxyadenosine monophosphate (dAMP), deoxycytidine monophosphate (dCMP), deoxyguanosine monophosphate (dGMP) and deoxythymidine monophosphate (dTMP).</text>
</comment>
<keyword evidence="9" id="KW-0378">Hydrolase</keyword>
<evidence type="ECO:0000259" key="10">
    <source>
        <dbReference type="SMART" id="SM00471"/>
    </source>
</evidence>
<dbReference type="SUPFAM" id="SSF109604">
    <property type="entry name" value="HD-domain/PDEase-like"/>
    <property type="match status" value="1"/>
</dbReference>
<dbReference type="EMBL" id="MRCX01000522">
    <property type="protein sequence ID" value="RKK64417.1"/>
    <property type="molecule type" value="Genomic_DNA"/>
</dbReference>
<organism evidence="11 12">
    <name type="scientific">Fusarium oxysporum</name>
    <name type="common">Fusarium vascular wilt</name>
    <dbReference type="NCBI Taxonomy" id="5507"/>
    <lineage>
        <taxon>Eukaryota</taxon>
        <taxon>Fungi</taxon>
        <taxon>Dikarya</taxon>
        <taxon>Ascomycota</taxon>
        <taxon>Pezizomycotina</taxon>
        <taxon>Sordariomycetes</taxon>
        <taxon>Hypocreomycetidae</taxon>
        <taxon>Hypocreales</taxon>
        <taxon>Nectriaceae</taxon>
        <taxon>Fusarium</taxon>
        <taxon>Fusarium oxysporum species complex</taxon>
    </lineage>
</organism>
<dbReference type="EC" id="3.1.3.89" evidence="7"/>
<dbReference type="VEuPathDB" id="FungiDB:FOZG_08962"/>
<comment type="cofactor">
    <cofactor evidence="2">
        <name>Mn(2+)</name>
        <dbReference type="ChEBI" id="CHEBI:29035"/>
    </cofactor>
</comment>
<evidence type="ECO:0000256" key="3">
    <source>
        <dbReference type="ARBA" id="ARBA00001941"/>
    </source>
</evidence>
<dbReference type="PANTHER" id="PTHR11845:SF13">
    <property type="entry name" value="5'-DEOXYNUCLEOTIDASE HDDC2"/>
    <property type="match status" value="1"/>
</dbReference>
<dbReference type="VEuPathDB" id="FungiDB:FOMG_16878"/>
<name>A0A420MAE2_FUSOX</name>
<dbReference type="GO" id="GO:0046872">
    <property type="term" value="F:metal ion binding"/>
    <property type="evidence" value="ECO:0007669"/>
    <property type="project" value="UniProtKB-KW"/>
</dbReference>
<dbReference type="GO" id="GO:0002953">
    <property type="term" value="F:5'-deoxynucleotidase activity"/>
    <property type="evidence" value="ECO:0007669"/>
    <property type="project" value="UniProtKB-EC"/>
</dbReference>
<evidence type="ECO:0000256" key="2">
    <source>
        <dbReference type="ARBA" id="ARBA00001936"/>
    </source>
</evidence>
<dbReference type="VEuPathDB" id="FungiDB:FOXG_03122"/>
<dbReference type="Gene3D" id="1.10.3210.10">
    <property type="entry name" value="Hypothetical protein af1432"/>
    <property type="match status" value="1"/>
</dbReference>
<evidence type="ECO:0000313" key="12">
    <source>
        <dbReference type="Proteomes" id="UP000285084"/>
    </source>
</evidence>
<comment type="similarity">
    <text evidence="5">Belongs to the HDDC2 family.</text>
</comment>
<dbReference type="GO" id="GO:0005737">
    <property type="term" value="C:cytoplasm"/>
    <property type="evidence" value="ECO:0007669"/>
    <property type="project" value="TreeGrafter"/>
</dbReference>
<comment type="caution">
    <text evidence="11">The sequence shown here is derived from an EMBL/GenBank/DDBJ whole genome shotgun (WGS) entry which is preliminary data.</text>
</comment>
<sequence length="248" mass="28290">MRSLVWLKEWAKEITYRPPIDQDSAIMTDPESTEWSLHGELLKRVHLQHPGDSKSLPVFARTVAHLLTVKRQGWLDNGIDETVVESVADHSWSMAVLCFLLREDGDVNIQDAVRGCVVHDLAESLVGDITYKDGVGREEKLQRERDTLAFLQFQLLDDAPLMSSWDEFETAETPTGGIAKDLDKVDLAFQALDYEERMKVQLPEFFHSARRVKFCGGLIEEILKTRMIGASAELDPKKRRKLDNYYGN</sequence>
<evidence type="ECO:0000256" key="6">
    <source>
        <dbReference type="ARBA" id="ARBA00011738"/>
    </source>
</evidence>
<keyword evidence="8" id="KW-0479">Metal-binding</keyword>
<evidence type="ECO:0000256" key="5">
    <source>
        <dbReference type="ARBA" id="ARBA00009999"/>
    </source>
</evidence>
<dbReference type="VEuPathDB" id="FungiDB:HZS61_003128"/>
<feature type="domain" description="HD/PDEase" evidence="10">
    <location>
        <begin position="83"/>
        <end position="197"/>
    </location>
</feature>
<evidence type="ECO:0000256" key="9">
    <source>
        <dbReference type="ARBA" id="ARBA00022801"/>
    </source>
</evidence>
<dbReference type="VEuPathDB" id="FungiDB:FOIG_02118"/>
<dbReference type="InterPro" id="IPR003607">
    <property type="entry name" value="HD/PDEase_dom"/>
</dbReference>
<evidence type="ECO:0000256" key="8">
    <source>
        <dbReference type="ARBA" id="ARBA00022723"/>
    </source>
</evidence>
<comment type="subunit">
    <text evidence="6">Homodimer.</text>
</comment>
<dbReference type="VEuPathDB" id="FungiDB:FOC4_g10008476"/>
<gene>
    <name evidence="11" type="ORF">BFJ69_g16712</name>
</gene>
<dbReference type="Proteomes" id="UP000285084">
    <property type="component" value="Unassembled WGS sequence"/>
</dbReference>
<reference evidence="11 12" key="1">
    <citation type="journal article" date="2018" name="Sci. Rep.">
        <title>Characterisation of pathogen-specific regions and novel effector candidates in Fusarium oxysporum f. sp. cepae.</title>
        <authorList>
            <person name="Armitage A.D."/>
            <person name="Taylor A."/>
            <person name="Sobczyk M.K."/>
            <person name="Baxter L."/>
            <person name="Greenfield B.P."/>
            <person name="Bates H.J."/>
            <person name="Wilson F."/>
            <person name="Jackson A.C."/>
            <person name="Ott S."/>
            <person name="Harrison R.J."/>
            <person name="Clarkson J.P."/>
        </authorList>
    </citation>
    <scope>NUCLEOTIDE SEQUENCE [LARGE SCALE GENOMIC DNA]</scope>
    <source>
        <strain evidence="11 12">Fo_A13</strain>
    </source>
</reference>
<dbReference type="VEuPathDB" id="FungiDB:FOC1_g10014890"/>
<evidence type="ECO:0000256" key="7">
    <source>
        <dbReference type="ARBA" id="ARBA00012964"/>
    </source>
</evidence>